<keyword evidence="3" id="KW-1185">Reference proteome</keyword>
<feature type="compositionally biased region" description="Pro residues" evidence="1">
    <location>
        <begin position="1"/>
        <end position="26"/>
    </location>
</feature>
<feature type="compositionally biased region" description="Low complexity" evidence="1">
    <location>
        <begin position="66"/>
        <end position="78"/>
    </location>
</feature>
<feature type="compositionally biased region" description="Low complexity" evidence="1">
    <location>
        <begin position="318"/>
        <end position="331"/>
    </location>
</feature>
<dbReference type="AlphaFoldDB" id="A0A0P1BGJ1"/>
<feature type="region of interest" description="Disordered" evidence="1">
    <location>
        <begin position="59"/>
        <end position="78"/>
    </location>
</feature>
<feature type="region of interest" description="Disordered" evidence="1">
    <location>
        <begin position="256"/>
        <end position="336"/>
    </location>
</feature>
<name>A0A0P1BGJ1_9BASI</name>
<feature type="compositionally biased region" description="Low complexity" evidence="1">
    <location>
        <begin position="90"/>
        <end position="104"/>
    </location>
</feature>
<feature type="region of interest" description="Disordered" evidence="1">
    <location>
        <begin position="85"/>
        <end position="126"/>
    </location>
</feature>
<feature type="compositionally biased region" description="Polar residues" evidence="1">
    <location>
        <begin position="284"/>
        <end position="295"/>
    </location>
</feature>
<sequence length="534" mass="57044">MSAVPPPSDIAPSPNPPPPPFPPPPVKTEATSFQSSLDDWELKHLLWRVARLVTSTVEAGLPPKTTGPDSSSARSSTSITVEAGLPSHITTGPNSSSAPSNTAPVLSPISRLSNPTASSPLNLPISSTDGRREARITTAHILSQLNDARWKDAPLRSRASLAAINAEGRQPTSFLDEQCAHSSARGIICRSCATDSLVARLDDVGEKTRALVAQEQLTPGVVEVLHSAICHFRAAIRELQFDDPSSMVPCHGAAVASRRSLGRRQRSPQTPAAADDESILSDAPSLSRSASTSPAIRSREDTTDGQPPAASKRRGFGPSSSQSTDASPSHPTGGLLANLLPSSPISIVDPAPALAQAPLPTAPSSSAMGAQGMSTQGISPYDFLIEGTTFACRTELVGAGSVKVVVGFMIGRDRHYLSPDAVKRLGFALFGDRVHQSEKTFKLRFKAFRQWKEGRSVSNAKPRLFELMIRPENFSCGQFARWNSFAAVAEEHRLDFIFGVDALQRVSLFEDKAEHFLRDSDGSMIPLVKLDEVS</sequence>
<reference evidence="2 3" key="1">
    <citation type="submission" date="2014-09" db="EMBL/GenBank/DDBJ databases">
        <authorList>
            <person name="Magalhaes I.L.F."/>
            <person name="Oliveira U."/>
            <person name="Santos F.R."/>
            <person name="Vidigal T.H.D.A."/>
            <person name="Brescovit A.D."/>
            <person name="Santos A.J."/>
        </authorList>
    </citation>
    <scope>NUCLEOTIDE SEQUENCE [LARGE SCALE GENOMIC DNA]</scope>
</reference>
<proteinExistence type="predicted"/>
<organism evidence="2 3">
    <name type="scientific">Ceraceosorus bombacis</name>
    <dbReference type="NCBI Taxonomy" id="401625"/>
    <lineage>
        <taxon>Eukaryota</taxon>
        <taxon>Fungi</taxon>
        <taxon>Dikarya</taxon>
        <taxon>Basidiomycota</taxon>
        <taxon>Ustilaginomycotina</taxon>
        <taxon>Exobasidiomycetes</taxon>
        <taxon>Ceraceosorales</taxon>
        <taxon>Ceraceosoraceae</taxon>
        <taxon>Ceraceosorus</taxon>
    </lineage>
</organism>
<feature type="region of interest" description="Disordered" evidence="1">
    <location>
        <begin position="1"/>
        <end position="33"/>
    </location>
</feature>
<evidence type="ECO:0000313" key="3">
    <source>
        <dbReference type="Proteomes" id="UP000054845"/>
    </source>
</evidence>
<evidence type="ECO:0000313" key="2">
    <source>
        <dbReference type="EMBL" id="CEH14593.1"/>
    </source>
</evidence>
<dbReference type="OrthoDB" id="10591504at2759"/>
<feature type="compositionally biased region" description="Polar residues" evidence="1">
    <location>
        <begin position="110"/>
        <end position="126"/>
    </location>
</feature>
<protein>
    <submittedName>
        <fullName evidence="2">Uncharacterized protein</fullName>
    </submittedName>
</protein>
<evidence type="ECO:0000256" key="1">
    <source>
        <dbReference type="SAM" id="MobiDB-lite"/>
    </source>
</evidence>
<accession>A0A0P1BGJ1</accession>
<dbReference type="Proteomes" id="UP000054845">
    <property type="component" value="Unassembled WGS sequence"/>
</dbReference>
<dbReference type="EMBL" id="CCYA01000243">
    <property type="protein sequence ID" value="CEH14593.1"/>
    <property type="molecule type" value="Genomic_DNA"/>
</dbReference>